<dbReference type="GeneID" id="92028049"/>
<organism evidence="2 3">
    <name type="scientific">Phyllosticta citribraziliensis</name>
    <dbReference type="NCBI Taxonomy" id="989973"/>
    <lineage>
        <taxon>Eukaryota</taxon>
        <taxon>Fungi</taxon>
        <taxon>Dikarya</taxon>
        <taxon>Ascomycota</taxon>
        <taxon>Pezizomycotina</taxon>
        <taxon>Dothideomycetes</taxon>
        <taxon>Dothideomycetes incertae sedis</taxon>
        <taxon>Botryosphaeriales</taxon>
        <taxon>Phyllostictaceae</taxon>
        <taxon>Phyllosticta</taxon>
    </lineage>
</organism>
<evidence type="ECO:0000313" key="3">
    <source>
        <dbReference type="Proteomes" id="UP001360953"/>
    </source>
</evidence>
<accession>A0ABR1LWY2</accession>
<name>A0ABR1LWY2_9PEZI</name>
<dbReference type="Proteomes" id="UP001360953">
    <property type="component" value="Unassembled WGS sequence"/>
</dbReference>
<evidence type="ECO:0000313" key="2">
    <source>
        <dbReference type="EMBL" id="KAK7539683.1"/>
    </source>
</evidence>
<feature type="region of interest" description="Disordered" evidence="1">
    <location>
        <begin position="20"/>
        <end position="47"/>
    </location>
</feature>
<protein>
    <recommendedName>
        <fullName evidence="4">Secreted protein</fullName>
    </recommendedName>
</protein>
<evidence type="ECO:0008006" key="4">
    <source>
        <dbReference type="Google" id="ProtNLM"/>
    </source>
</evidence>
<proteinExistence type="predicted"/>
<dbReference type="EMBL" id="JBBPEH010000004">
    <property type="protein sequence ID" value="KAK7539683.1"/>
    <property type="molecule type" value="Genomic_DNA"/>
</dbReference>
<keyword evidence="3" id="KW-1185">Reference proteome</keyword>
<reference evidence="2 3" key="1">
    <citation type="submission" date="2024-04" db="EMBL/GenBank/DDBJ databases">
        <title>Phyllosticta paracitricarpa is synonymous to the EU quarantine fungus P. citricarpa based on phylogenomic analyses.</title>
        <authorList>
            <consortium name="Lawrence Berkeley National Laboratory"/>
            <person name="Van ingen-buijs V.A."/>
            <person name="Van westerhoven A.C."/>
            <person name="Haridas S."/>
            <person name="Skiadas P."/>
            <person name="Martin F."/>
            <person name="Groenewald J.Z."/>
            <person name="Crous P.W."/>
            <person name="Seidl M.F."/>
        </authorList>
    </citation>
    <scope>NUCLEOTIDE SEQUENCE [LARGE SCALE GENOMIC DNA]</scope>
    <source>
        <strain evidence="2 3">CPC 17464</strain>
    </source>
</reference>
<comment type="caution">
    <text evidence="2">The sequence shown here is derived from an EMBL/GenBank/DDBJ whole genome shotgun (WGS) entry which is preliminary data.</text>
</comment>
<gene>
    <name evidence="2" type="ORF">J3D65DRAFT_289797</name>
</gene>
<feature type="compositionally biased region" description="Low complexity" evidence="1">
    <location>
        <begin position="30"/>
        <end position="39"/>
    </location>
</feature>
<sequence length="163" mass="17539">MCRTCPLPLSLLCHLAVKSSRPGPLPHPLSLPSDRLLSRTAPPTGSQTPWPCTQALFTHGRDRASFARSRLTTWHGMAWHSIASNSPRPPATAAAVAAANDGSIFLSCSAWSVCPVGWLGSWLTTSGDGRQRRLARLAGWLAGWLRATRLPIFFTDEAAAVNT</sequence>
<evidence type="ECO:0000256" key="1">
    <source>
        <dbReference type="SAM" id="MobiDB-lite"/>
    </source>
</evidence>
<dbReference type="RefSeq" id="XP_066656954.1">
    <property type="nucleotide sequence ID" value="XM_066795143.1"/>
</dbReference>